<dbReference type="Gene3D" id="1.20.1280.50">
    <property type="match status" value="1"/>
</dbReference>
<accession>A0A9P7F7Z8</accession>
<dbReference type="EMBL" id="JABBWM010000022">
    <property type="protein sequence ID" value="KAG2109882.1"/>
    <property type="molecule type" value="Genomic_DNA"/>
</dbReference>
<dbReference type="Proteomes" id="UP000823399">
    <property type="component" value="Unassembled WGS sequence"/>
</dbReference>
<evidence type="ECO:0008006" key="3">
    <source>
        <dbReference type="Google" id="ProtNLM"/>
    </source>
</evidence>
<dbReference type="OrthoDB" id="3365698at2759"/>
<sequence length="467" mass="52933">MPRKKLTRTSVKLLPSETLCSIFRFALEDIIEDDMKTTAEAEHRVIAGGLPFPHTMASVCRQWRDVISSAPELWTRIFCVMPNKSGRQTLTDLNSQLQKAHGYPVHLTIINKHNHLKQKEVPHILKFIALHIGQLKSLRIRNFYGLYIKEYCDTLAGHAPQLECLQVTGPKLLGCWTTRQHLPPLFKLDCPTLRILHIDHKVAHSLDHQWLENNLTNVESVTLSFEDELPCYGPSYSVPDSVPKALNAVPGRIPCLVIDGLQFPFQTISQIKREGLQIGAEKVVVRGCMKVLAIVDDHCKTIVIRNCEFVEDPRIRRFPSSNTLEFDGCFGSRLEMAPLAPSWNGDTVTVTNSNSLCMKAIFVLLGAPFKDSSCSLWPRVTTLKLVAKGDFILRFPFKMLKAMISSRREAAGQENLGKNDVELDAIGFKGVRPIMVLHVHGGHGLLRKEREWFEEQVRDFVWDCKKR</sequence>
<organism evidence="1 2">
    <name type="scientific">Suillus discolor</name>
    <dbReference type="NCBI Taxonomy" id="1912936"/>
    <lineage>
        <taxon>Eukaryota</taxon>
        <taxon>Fungi</taxon>
        <taxon>Dikarya</taxon>
        <taxon>Basidiomycota</taxon>
        <taxon>Agaricomycotina</taxon>
        <taxon>Agaricomycetes</taxon>
        <taxon>Agaricomycetidae</taxon>
        <taxon>Boletales</taxon>
        <taxon>Suillineae</taxon>
        <taxon>Suillaceae</taxon>
        <taxon>Suillus</taxon>
    </lineage>
</organism>
<dbReference type="GeneID" id="64699347"/>
<evidence type="ECO:0000313" key="2">
    <source>
        <dbReference type="Proteomes" id="UP000823399"/>
    </source>
</evidence>
<dbReference type="AlphaFoldDB" id="A0A9P7F7Z8"/>
<evidence type="ECO:0000313" key="1">
    <source>
        <dbReference type="EMBL" id="KAG2109882.1"/>
    </source>
</evidence>
<protein>
    <recommendedName>
        <fullName evidence="3">F-box domain-containing protein</fullName>
    </recommendedName>
</protein>
<proteinExistence type="predicted"/>
<gene>
    <name evidence="1" type="ORF">F5147DRAFT_690687</name>
</gene>
<name>A0A9P7F7Z8_9AGAM</name>
<dbReference type="RefSeq" id="XP_041293750.1">
    <property type="nucleotide sequence ID" value="XM_041437088.1"/>
</dbReference>
<comment type="caution">
    <text evidence="1">The sequence shown here is derived from an EMBL/GenBank/DDBJ whole genome shotgun (WGS) entry which is preliminary data.</text>
</comment>
<reference evidence="1" key="1">
    <citation type="journal article" date="2020" name="New Phytol.">
        <title>Comparative genomics reveals dynamic genome evolution in host specialist ectomycorrhizal fungi.</title>
        <authorList>
            <person name="Lofgren L.A."/>
            <person name="Nguyen N.H."/>
            <person name="Vilgalys R."/>
            <person name="Ruytinx J."/>
            <person name="Liao H.L."/>
            <person name="Branco S."/>
            <person name="Kuo A."/>
            <person name="LaButti K."/>
            <person name="Lipzen A."/>
            <person name="Andreopoulos W."/>
            <person name="Pangilinan J."/>
            <person name="Riley R."/>
            <person name="Hundley H."/>
            <person name="Na H."/>
            <person name="Barry K."/>
            <person name="Grigoriev I.V."/>
            <person name="Stajich J.E."/>
            <person name="Kennedy P.G."/>
        </authorList>
    </citation>
    <scope>NUCLEOTIDE SEQUENCE</scope>
    <source>
        <strain evidence="1">FC423</strain>
    </source>
</reference>
<keyword evidence="2" id="KW-1185">Reference proteome</keyword>